<keyword evidence="4" id="KW-1185">Reference proteome</keyword>
<evidence type="ECO:0000313" key="3">
    <source>
        <dbReference type="EMBL" id="QBD82533.1"/>
    </source>
</evidence>
<feature type="domain" description="Cas12f1-like TNB" evidence="2">
    <location>
        <begin position="439"/>
        <end position="513"/>
    </location>
</feature>
<gene>
    <name evidence="3" type="ORF">EPA93_43805</name>
</gene>
<dbReference type="KEGG" id="kbs:EPA93_43805"/>
<dbReference type="InterPro" id="IPR010095">
    <property type="entry name" value="Cas12f1-like_TNB"/>
</dbReference>
<dbReference type="EMBL" id="CP035758">
    <property type="protein sequence ID" value="QBD82533.1"/>
    <property type="molecule type" value="Genomic_DNA"/>
</dbReference>
<name>A0A4P6K3P2_KTERU</name>
<dbReference type="OrthoDB" id="138674at2"/>
<evidence type="ECO:0000256" key="1">
    <source>
        <dbReference type="ARBA" id="ARBA00023125"/>
    </source>
</evidence>
<accession>A0A4P6K3P2</accession>
<reference evidence="3 4" key="1">
    <citation type="submission" date="2019-01" db="EMBL/GenBank/DDBJ databases">
        <title>Ktedonosporobacter rubrisoli SCAWS-G2.</title>
        <authorList>
            <person name="Huang Y."/>
            <person name="Yan B."/>
        </authorList>
    </citation>
    <scope>NUCLEOTIDE SEQUENCE [LARGE SCALE GENOMIC DNA]</scope>
    <source>
        <strain evidence="3 4">SCAWS-G2</strain>
    </source>
</reference>
<dbReference type="Proteomes" id="UP000290365">
    <property type="component" value="Chromosome"/>
</dbReference>
<organism evidence="3 4">
    <name type="scientific">Ktedonosporobacter rubrisoli</name>
    <dbReference type="NCBI Taxonomy" id="2509675"/>
    <lineage>
        <taxon>Bacteria</taxon>
        <taxon>Bacillati</taxon>
        <taxon>Chloroflexota</taxon>
        <taxon>Ktedonobacteria</taxon>
        <taxon>Ktedonobacterales</taxon>
        <taxon>Ktedonosporobacteraceae</taxon>
        <taxon>Ktedonosporobacter</taxon>
    </lineage>
</organism>
<dbReference type="GO" id="GO:0003677">
    <property type="term" value="F:DNA binding"/>
    <property type="evidence" value="ECO:0007669"/>
    <property type="project" value="UniProtKB-KW"/>
</dbReference>
<dbReference type="Pfam" id="PF07282">
    <property type="entry name" value="Cas12f1-like_TNB"/>
    <property type="match status" value="1"/>
</dbReference>
<keyword evidence="1" id="KW-0238">DNA-binding</keyword>
<sequence>MFERAMRNAAITQTLSYPLRLPDFIQADALRLLDVSREVINLTITALWDRLDAFATRTNTYAYKQVEEMMAPPLKHGHRQWRAEAEQAGRILRGQAERKKLFGVVLPLLEQGMIVPKTDKRRAGKNRKTIKQAMADLCEANTDGGSTVELQSLIEQACNFYLENGCFPATYEEMQRVPVLKAGIVPYASDDGPKMGQTYRLSLDLDHQRLTLALRTPDEVGTWARSWRERTCQMSLPDVLAARLQEGAMQAPILREIKEADGSRYAVLDFMVLVPVCSVEAWETCQNVLGFDWGVRKLLTASVVDLNGNQVGRPFFLDTGPFDGRQARLRRQIDQLKVKVGRLEQQRDRFPLGDPRRNPSEGALFVLRREINRCWRQYEARNNDLGHLAANILLVLATAFDCHLLAGESLKTLKSAGRGRSAKGRWRNWRNNAQVRGALWRVLRYKCFLSGIRLEWQHPRYTSHVCPRCGSSANTYQSPEHRAKVNDWGAWLCCSNPSCLWSGSRDYAASLNIARLGTALIRHAQTTGKVVHLSVLNTSVQPVSYIGTRTALRFPPSVPRGRLIHSGRVSCNGWCSSVRLRSSYATSILLRLCG</sequence>
<evidence type="ECO:0000259" key="2">
    <source>
        <dbReference type="Pfam" id="PF07282"/>
    </source>
</evidence>
<protein>
    <submittedName>
        <fullName evidence="3">Transposase</fullName>
    </submittedName>
</protein>
<evidence type="ECO:0000313" key="4">
    <source>
        <dbReference type="Proteomes" id="UP000290365"/>
    </source>
</evidence>
<dbReference type="AlphaFoldDB" id="A0A4P6K3P2"/>
<proteinExistence type="predicted"/>